<feature type="signal peptide" evidence="1">
    <location>
        <begin position="1"/>
        <end position="21"/>
    </location>
</feature>
<dbReference type="EMBL" id="OCNJ01000002">
    <property type="protein sequence ID" value="SOD92426.1"/>
    <property type="molecule type" value="Genomic_DNA"/>
</dbReference>
<proteinExistence type="predicted"/>
<evidence type="ECO:0000313" key="2">
    <source>
        <dbReference type="EMBL" id="SOD92426.1"/>
    </source>
</evidence>
<dbReference type="Pfam" id="PF09626">
    <property type="entry name" value="DHC"/>
    <property type="match status" value="1"/>
</dbReference>
<keyword evidence="1" id="KW-0732">Signal</keyword>
<dbReference type="InterPro" id="IPR036280">
    <property type="entry name" value="Multihaem_cyt_sf"/>
</dbReference>
<dbReference type="AlphaFoldDB" id="A0A286GAY9"/>
<protein>
    <submittedName>
        <fullName evidence="2">Dihaem cytochrome c</fullName>
    </submittedName>
</protein>
<dbReference type="OrthoDB" id="5296814at2"/>
<gene>
    <name evidence="2" type="ORF">SAMN05421508_102428</name>
</gene>
<evidence type="ECO:0000313" key="3">
    <source>
        <dbReference type="Proteomes" id="UP000219621"/>
    </source>
</evidence>
<reference evidence="2 3" key="1">
    <citation type="submission" date="2017-09" db="EMBL/GenBank/DDBJ databases">
        <authorList>
            <person name="Ehlers B."/>
            <person name="Leendertz F.H."/>
        </authorList>
    </citation>
    <scope>NUCLEOTIDE SEQUENCE [LARGE SCALE GENOMIC DNA]</scope>
    <source>
        <strain evidence="2 3">USBA 140</strain>
    </source>
</reference>
<accession>A0A286GAY9</accession>
<name>A0A286GAY9_9PROT</name>
<dbReference type="Proteomes" id="UP000219621">
    <property type="component" value="Unassembled WGS sequence"/>
</dbReference>
<keyword evidence="3" id="KW-1185">Reference proteome</keyword>
<sequence length="157" mass="17170">MRVIPAFLVAAVVLAAGPALADSDEWVPPVTDALTRAECGDCHMAFQPAFLPARSWDRLMDGLSDHFGDDASLPAEKVAAIRAYLTANAGDVRPEGAARGYMRRVAPDGVPLRITENPAFLREHDFRPAVWQRPDVVTKSNCLACHRQADRGLYEDD</sequence>
<dbReference type="RefSeq" id="WP_097278367.1">
    <property type="nucleotide sequence ID" value="NZ_OCNJ01000002.1"/>
</dbReference>
<feature type="chain" id="PRO_5012470888" evidence="1">
    <location>
        <begin position="22"/>
        <end position="157"/>
    </location>
</feature>
<organism evidence="2 3">
    <name type="scientific">Caenispirillum bisanense</name>
    <dbReference type="NCBI Taxonomy" id="414052"/>
    <lineage>
        <taxon>Bacteria</taxon>
        <taxon>Pseudomonadati</taxon>
        <taxon>Pseudomonadota</taxon>
        <taxon>Alphaproteobacteria</taxon>
        <taxon>Rhodospirillales</taxon>
        <taxon>Novispirillaceae</taxon>
        <taxon>Caenispirillum</taxon>
    </lineage>
</organism>
<dbReference type="SUPFAM" id="SSF48695">
    <property type="entry name" value="Multiheme cytochromes"/>
    <property type="match status" value="1"/>
</dbReference>
<dbReference type="InterPro" id="IPR018588">
    <property type="entry name" value="Dihaem_cytochrome-c"/>
</dbReference>
<evidence type="ECO:0000256" key="1">
    <source>
        <dbReference type="SAM" id="SignalP"/>
    </source>
</evidence>